<protein>
    <submittedName>
        <fullName evidence="1">Uncharacterized protein</fullName>
    </submittedName>
</protein>
<organism evidence="1 2">
    <name type="scientific">Blepharisma stoltei</name>
    <dbReference type="NCBI Taxonomy" id="1481888"/>
    <lineage>
        <taxon>Eukaryota</taxon>
        <taxon>Sar</taxon>
        <taxon>Alveolata</taxon>
        <taxon>Ciliophora</taxon>
        <taxon>Postciliodesmatophora</taxon>
        <taxon>Heterotrichea</taxon>
        <taxon>Heterotrichida</taxon>
        <taxon>Blepharismidae</taxon>
        <taxon>Blepharisma</taxon>
    </lineage>
</organism>
<dbReference type="AlphaFoldDB" id="A0AAU9J6G6"/>
<dbReference type="EMBL" id="CAJZBQ010000032">
    <property type="protein sequence ID" value="CAG9322536.1"/>
    <property type="molecule type" value="Genomic_DNA"/>
</dbReference>
<dbReference type="Proteomes" id="UP001162131">
    <property type="component" value="Unassembled WGS sequence"/>
</dbReference>
<gene>
    <name evidence="1" type="ORF">BSTOLATCC_MIC31664</name>
</gene>
<evidence type="ECO:0000313" key="1">
    <source>
        <dbReference type="EMBL" id="CAG9322536.1"/>
    </source>
</evidence>
<evidence type="ECO:0000313" key="2">
    <source>
        <dbReference type="Proteomes" id="UP001162131"/>
    </source>
</evidence>
<comment type="caution">
    <text evidence="1">The sequence shown here is derived from an EMBL/GenBank/DDBJ whole genome shotgun (WGS) entry which is preliminary data.</text>
</comment>
<reference evidence="1" key="1">
    <citation type="submission" date="2021-09" db="EMBL/GenBank/DDBJ databases">
        <authorList>
            <consortium name="AG Swart"/>
            <person name="Singh M."/>
            <person name="Singh A."/>
            <person name="Seah K."/>
            <person name="Emmerich C."/>
        </authorList>
    </citation>
    <scope>NUCLEOTIDE SEQUENCE</scope>
    <source>
        <strain evidence="1">ATCC30299</strain>
    </source>
</reference>
<name>A0AAU9J6G6_9CILI</name>
<sequence>MAMKSSKVQDYHFGTYPRSMIRTSDSNSNNKPRHDRYGNLFKSKVHKVSFKDNILAEPLFVLFEVEPIVYPDIEPKQKKCCACQIF</sequence>
<proteinExistence type="predicted"/>
<keyword evidence="2" id="KW-1185">Reference proteome</keyword>
<accession>A0AAU9J6G6</accession>